<protein>
    <recommendedName>
        <fullName evidence="3">Caspase domain-containing protein</fullName>
    </recommendedName>
</protein>
<dbReference type="Proteomes" id="UP000240971">
    <property type="component" value="Unassembled WGS sequence"/>
</dbReference>
<organism evidence="1 2">
    <name type="scientific">Chitinophaga niastensis</name>
    <dbReference type="NCBI Taxonomy" id="536980"/>
    <lineage>
        <taxon>Bacteria</taxon>
        <taxon>Pseudomonadati</taxon>
        <taxon>Bacteroidota</taxon>
        <taxon>Chitinophagia</taxon>
        <taxon>Chitinophagales</taxon>
        <taxon>Chitinophagaceae</taxon>
        <taxon>Chitinophaga</taxon>
    </lineage>
</organism>
<comment type="caution">
    <text evidence="1">The sequence shown here is derived from an EMBL/GenBank/DDBJ whole genome shotgun (WGS) entry which is preliminary data.</text>
</comment>
<accession>A0A2P8HGV7</accession>
<evidence type="ECO:0008006" key="3">
    <source>
        <dbReference type="Google" id="ProtNLM"/>
    </source>
</evidence>
<reference evidence="1 2" key="1">
    <citation type="submission" date="2018-03" db="EMBL/GenBank/DDBJ databases">
        <title>Genomic Encyclopedia of Archaeal and Bacterial Type Strains, Phase II (KMG-II): from individual species to whole genera.</title>
        <authorList>
            <person name="Goeker M."/>
        </authorList>
    </citation>
    <scope>NUCLEOTIDE SEQUENCE [LARGE SCALE GENOMIC DNA]</scope>
    <source>
        <strain evidence="1 2">DSM 24859</strain>
    </source>
</reference>
<dbReference type="EMBL" id="PYAW01000004">
    <property type="protein sequence ID" value="PSL45446.1"/>
    <property type="molecule type" value="Genomic_DNA"/>
</dbReference>
<name>A0A2P8HGV7_CHINA</name>
<keyword evidence="2" id="KW-1185">Reference proteome</keyword>
<dbReference type="RefSeq" id="WP_106529778.1">
    <property type="nucleotide sequence ID" value="NZ_PYAW01000004.1"/>
</dbReference>
<evidence type="ECO:0000313" key="1">
    <source>
        <dbReference type="EMBL" id="PSL45446.1"/>
    </source>
</evidence>
<gene>
    <name evidence="1" type="ORF">CLV51_104148</name>
</gene>
<dbReference type="OrthoDB" id="174931at2"/>
<evidence type="ECO:0000313" key="2">
    <source>
        <dbReference type="Proteomes" id="UP000240971"/>
    </source>
</evidence>
<dbReference type="AlphaFoldDB" id="A0A2P8HGV7"/>
<dbReference type="InterPro" id="IPR029030">
    <property type="entry name" value="Caspase-like_dom_sf"/>
</dbReference>
<dbReference type="Gene3D" id="3.40.50.1460">
    <property type="match status" value="1"/>
</dbReference>
<proteinExistence type="predicted"/>
<sequence length="574" mass="64551">MNKCAVIIGVNEVRQLPPLTAAVQGAKDFNVWAVGQGYTTTLITDENGPVTLSAVSEVVSLYVEAEVYDQLLIFFSGHGAWKSVGTELWLLSDATRNAAEAIGLNASAWSAENGNIPHVVFIGDACRTNNSDPLLSRVHGSDIFPNVAGLSIPPEVDRFHAAKVLSPAYERTVRGEDAKSFGLYTRCVLNGLSGNVSEILQPYREDGGRTQILLPRALKTYLEEIVPLEVSKYTSEHTQQPVAHVQSAYPKYLARFRGEDDTEMFPPQTVADKEIPYNREGPRNRSGMEGVFIGGNLERYVDHRLYKTLDSYLDDSRAPFLQLFMDREGGVIIDGTDDVKVKPDWPVGYLFREGKITFVEVPPYYPYSFLLLRLGNGNSVPVTILPEFVAIVLLKDEQVINIRYEPTRNSHRYNEGMERRPVIVEKRALIATAMQFGDFKITGSAPEVIRQAGFIRYDKAFDPTLGLYASYAYAQQGRWEDINSVYEYMSREPEPVLFDVTLLNFLARIRGREKSRFNNQRGAIGPLLTQGWSYFPINFSYFPGKYRTLIRCLVPGLWTTFTEQGARFISKGLR</sequence>
<dbReference type="SUPFAM" id="SSF52129">
    <property type="entry name" value="Caspase-like"/>
    <property type="match status" value="1"/>
</dbReference>